<accession>A0A1J5QAC2</accession>
<reference evidence="1" key="1">
    <citation type="submission" date="2016-10" db="EMBL/GenBank/DDBJ databases">
        <title>Sequence of Gallionella enrichment culture.</title>
        <authorList>
            <person name="Poehlein A."/>
            <person name="Muehling M."/>
            <person name="Daniel R."/>
        </authorList>
    </citation>
    <scope>NUCLEOTIDE SEQUENCE</scope>
</reference>
<dbReference type="SUPFAM" id="SSF52540">
    <property type="entry name" value="P-loop containing nucleoside triphosphate hydrolases"/>
    <property type="match status" value="1"/>
</dbReference>
<dbReference type="Gene3D" id="3.40.50.300">
    <property type="entry name" value="P-loop containing nucleotide triphosphate hydrolases"/>
    <property type="match status" value="1"/>
</dbReference>
<dbReference type="NCBIfam" id="NF004861">
    <property type="entry name" value="PRK06217.1"/>
    <property type="match status" value="1"/>
</dbReference>
<dbReference type="PANTHER" id="PTHR37816:SF2">
    <property type="entry name" value="DNA TOPOLOGY MODULATION PROTEIN FLAR-RELATED PROTEIN"/>
    <property type="match status" value="1"/>
</dbReference>
<dbReference type="AlphaFoldDB" id="A0A1J5QAC2"/>
<dbReference type="PANTHER" id="PTHR37816">
    <property type="entry name" value="YALI0E33011P"/>
    <property type="match status" value="1"/>
</dbReference>
<evidence type="ECO:0008006" key="2">
    <source>
        <dbReference type="Google" id="ProtNLM"/>
    </source>
</evidence>
<evidence type="ECO:0000313" key="1">
    <source>
        <dbReference type="EMBL" id="OIQ80344.1"/>
    </source>
</evidence>
<gene>
    <name evidence="1" type="ORF">GALL_379060</name>
</gene>
<sequence>MRRSRLHVTGASGSGTTTLARAVADAWAVPHADADDYFWLPTDPPYLKKRPAPDRVELMEQVFLPREGWVLSGSMLGWGDAVVGRCDAVVFLTLDPVERMRRLEAREKVRRERDQADEPSHEEFLTWARGYDDPSFEGRSRVAHQKWLATLTCPVLRLDSTLTRDELRDAVLAWAPPT</sequence>
<name>A0A1J5QAC2_9ZZZZ</name>
<dbReference type="InterPro" id="IPR052922">
    <property type="entry name" value="Cytidylate_Kinase-2"/>
</dbReference>
<dbReference type="InterPro" id="IPR027417">
    <property type="entry name" value="P-loop_NTPase"/>
</dbReference>
<protein>
    <recommendedName>
        <fullName evidence="2">Adenylate kinase</fullName>
    </recommendedName>
</protein>
<proteinExistence type="predicted"/>
<comment type="caution">
    <text evidence="1">The sequence shown here is derived from an EMBL/GenBank/DDBJ whole genome shotgun (WGS) entry which is preliminary data.</text>
</comment>
<organism evidence="1">
    <name type="scientific">mine drainage metagenome</name>
    <dbReference type="NCBI Taxonomy" id="410659"/>
    <lineage>
        <taxon>unclassified sequences</taxon>
        <taxon>metagenomes</taxon>
        <taxon>ecological metagenomes</taxon>
    </lineage>
</organism>
<dbReference type="EMBL" id="MLJW01001073">
    <property type="protein sequence ID" value="OIQ80344.1"/>
    <property type="molecule type" value="Genomic_DNA"/>
</dbReference>